<dbReference type="Gene3D" id="3.30.750.140">
    <property type="match status" value="1"/>
</dbReference>
<dbReference type="Pfam" id="PF02120">
    <property type="entry name" value="Flg_hook"/>
    <property type="match status" value="1"/>
</dbReference>
<dbReference type="RefSeq" id="WP_209361288.1">
    <property type="nucleotide sequence ID" value="NZ_JAGISH010000006.1"/>
</dbReference>
<feature type="compositionally biased region" description="Gly residues" evidence="1">
    <location>
        <begin position="136"/>
        <end position="150"/>
    </location>
</feature>
<evidence type="ECO:0000313" key="4">
    <source>
        <dbReference type="Proteomes" id="UP000675940"/>
    </source>
</evidence>
<protein>
    <submittedName>
        <fullName evidence="3">Flagellar hook-length control protein FliK</fullName>
    </submittedName>
</protein>
<reference evidence="3" key="1">
    <citation type="submission" date="2021-03" db="EMBL/GenBank/DDBJ databases">
        <title>Sagittula salina sp. nov. strain M10.9X isolated from the marine waste.</title>
        <authorList>
            <person name="Satari L."/>
            <person name="Molina-Menor E."/>
            <person name="Vidal-Verdu A."/>
            <person name="Pascual J."/>
            <person name="Pereto J."/>
            <person name="Porcar M."/>
        </authorList>
    </citation>
    <scope>NUCLEOTIDE SEQUENCE</scope>
    <source>
        <strain evidence="3">M10.9X</strain>
    </source>
</reference>
<evidence type="ECO:0000259" key="2">
    <source>
        <dbReference type="Pfam" id="PF02120"/>
    </source>
</evidence>
<comment type="caution">
    <text evidence="3">The sequence shown here is derived from an EMBL/GenBank/DDBJ whole genome shotgun (WGS) entry which is preliminary data.</text>
</comment>
<gene>
    <name evidence="3" type="ORF">J5474_12735</name>
</gene>
<dbReference type="InterPro" id="IPR021136">
    <property type="entry name" value="Flagellar_hook_control-like_C"/>
</dbReference>
<keyword evidence="3" id="KW-0282">Flagellum</keyword>
<sequence length="182" mass="19077">MAADANYGLLPGDPLETDDTADPALEQGVDGEFFVSGRSQATGALPGQSVPLISAARTDGAAVARQMAEGMARLHEGTVELRLSPEELGRVRMILHQGEHGLTVHIQADRPETLDLLRRNIDELARHLGDAGYEGAGFSFGDGQEGGGDQPGLADVPLPADPDLPPEAAPAWSDPNGLDIRI</sequence>
<dbReference type="Proteomes" id="UP000675940">
    <property type="component" value="Unassembled WGS sequence"/>
</dbReference>
<dbReference type="EMBL" id="JAGISH010000006">
    <property type="protein sequence ID" value="MBP0483356.1"/>
    <property type="molecule type" value="Genomic_DNA"/>
</dbReference>
<evidence type="ECO:0000256" key="1">
    <source>
        <dbReference type="SAM" id="MobiDB-lite"/>
    </source>
</evidence>
<feature type="region of interest" description="Disordered" evidence="1">
    <location>
        <begin position="136"/>
        <end position="182"/>
    </location>
</feature>
<dbReference type="InterPro" id="IPR038610">
    <property type="entry name" value="FliK-like_C_sf"/>
</dbReference>
<feature type="region of interest" description="Disordered" evidence="1">
    <location>
        <begin position="1"/>
        <end position="22"/>
    </location>
</feature>
<proteinExistence type="predicted"/>
<dbReference type="AlphaFoldDB" id="A0A940MKU4"/>
<organism evidence="3 4">
    <name type="scientific">Sagittula salina</name>
    <dbReference type="NCBI Taxonomy" id="2820268"/>
    <lineage>
        <taxon>Bacteria</taxon>
        <taxon>Pseudomonadati</taxon>
        <taxon>Pseudomonadota</taxon>
        <taxon>Alphaproteobacteria</taxon>
        <taxon>Rhodobacterales</taxon>
        <taxon>Roseobacteraceae</taxon>
        <taxon>Sagittula</taxon>
    </lineage>
</organism>
<keyword evidence="3" id="KW-0969">Cilium</keyword>
<keyword evidence="4" id="KW-1185">Reference proteome</keyword>
<accession>A0A940MKU4</accession>
<keyword evidence="3" id="KW-0966">Cell projection</keyword>
<feature type="compositionally biased region" description="Pro residues" evidence="1">
    <location>
        <begin position="159"/>
        <end position="168"/>
    </location>
</feature>
<dbReference type="CDD" id="cd17470">
    <property type="entry name" value="T3SS_Flik_C"/>
    <property type="match status" value="1"/>
</dbReference>
<name>A0A940MKU4_9RHOB</name>
<evidence type="ECO:0000313" key="3">
    <source>
        <dbReference type="EMBL" id="MBP0483356.1"/>
    </source>
</evidence>
<feature type="domain" description="Flagellar hook-length control protein-like C-terminal" evidence="2">
    <location>
        <begin position="70"/>
        <end position="147"/>
    </location>
</feature>